<gene>
    <name evidence="3" type="ORF">ACJMK2_030150</name>
</gene>
<feature type="region of interest" description="Disordered" evidence="1">
    <location>
        <begin position="258"/>
        <end position="287"/>
    </location>
</feature>
<evidence type="ECO:0000313" key="3">
    <source>
        <dbReference type="EMBL" id="KAL3883924.1"/>
    </source>
</evidence>
<protein>
    <recommendedName>
        <fullName evidence="2">Rho-GAP domain-containing protein</fullName>
    </recommendedName>
</protein>
<reference evidence="3 4" key="1">
    <citation type="submission" date="2024-11" db="EMBL/GenBank/DDBJ databases">
        <title>Chromosome-level genome assembly of the freshwater bivalve Anodonta woodiana.</title>
        <authorList>
            <person name="Chen X."/>
        </authorList>
    </citation>
    <scope>NUCLEOTIDE SEQUENCE [LARGE SCALE GENOMIC DNA]</scope>
    <source>
        <strain evidence="3">MN2024</strain>
        <tissue evidence="3">Gills</tissue>
    </source>
</reference>
<feature type="compositionally biased region" description="Acidic residues" evidence="1">
    <location>
        <begin position="456"/>
        <end position="471"/>
    </location>
</feature>
<dbReference type="InterPro" id="IPR008936">
    <property type="entry name" value="Rho_GTPase_activation_prot"/>
</dbReference>
<feature type="region of interest" description="Disordered" evidence="1">
    <location>
        <begin position="308"/>
        <end position="342"/>
    </location>
</feature>
<dbReference type="SMART" id="SM00324">
    <property type="entry name" value="RhoGAP"/>
    <property type="match status" value="1"/>
</dbReference>
<feature type="region of interest" description="Disordered" evidence="1">
    <location>
        <begin position="374"/>
        <end position="399"/>
    </location>
</feature>
<dbReference type="Proteomes" id="UP001634394">
    <property type="component" value="Unassembled WGS sequence"/>
</dbReference>
<dbReference type="AlphaFoldDB" id="A0ABD3XCB8"/>
<keyword evidence="4" id="KW-1185">Reference proteome</keyword>
<feature type="compositionally biased region" description="Low complexity" evidence="1">
    <location>
        <begin position="308"/>
        <end position="319"/>
    </location>
</feature>
<evidence type="ECO:0000313" key="4">
    <source>
        <dbReference type="Proteomes" id="UP001634394"/>
    </source>
</evidence>
<dbReference type="Gene3D" id="1.10.555.10">
    <property type="entry name" value="Rho GTPase activation protein"/>
    <property type="match status" value="1"/>
</dbReference>
<dbReference type="PROSITE" id="PS50238">
    <property type="entry name" value="RHOGAP"/>
    <property type="match status" value="1"/>
</dbReference>
<feature type="compositionally biased region" description="Polar residues" evidence="1">
    <location>
        <begin position="413"/>
        <end position="437"/>
    </location>
</feature>
<dbReference type="PANTHER" id="PTHR23179:SF27">
    <property type="entry name" value="RHO GTPASE ACTIVATING PROTEIN AT 71E, ISOFORM D"/>
    <property type="match status" value="1"/>
</dbReference>
<name>A0ABD3XCB8_SINWO</name>
<dbReference type="PANTHER" id="PTHR23179">
    <property type="entry name" value="T-CELL ACTIVATION RHO GTPASE ACTIVATING PROTEIN-RELATED"/>
    <property type="match status" value="1"/>
</dbReference>
<evidence type="ECO:0000259" key="2">
    <source>
        <dbReference type="PROSITE" id="PS50238"/>
    </source>
</evidence>
<dbReference type="Pfam" id="PF00620">
    <property type="entry name" value="RhoGAP"/>
    <property type="match status" value="1"/>
</dbReference>
<feature type="region of interest" description="Disordered" evidence="1">
    <location>
        <begin position="413"/>
        <end position="474"/>
    </location>
</feature>
<proteinExistence type="predicted"/>
<dbReference type="EMBL" id="JBJQND010000003">
    <property type="protein sequence ID" value="KAL3883924.1"/>
    <property type="molecule type" value="Genomic_DNA"/>
</dbReference>
<dbReference type="InterPro" id="IPR000198">
    <property type="entry name" value="RhoGAP_dom"/>
</dbReference>
<comment type="caution">
    <text evidence="3">The sequence shown here is derived from an EMBL/GenBank/DDBJ whole genome shotgun (WGS) entry which is preliminary data.</text>
</comment>
<feature type="domain" description="Rho-GAP" evidence="2">
    <location>
        <begin position="27"/>
        <end position="208"/>
    </location>
</feature>
<organism evidence="3 4">
    <name type="scientific">Sinanodonta woodiana</name>
    <name type="common">Chinese pond mussel</name>
    <name type="synonym">Anodonta woodiana</name>
    <dbReference type="NCBI Taxonomy" id="1069815"/>
    <lineage>
        <taxon>Eukaryota</taxon>
        <taxon>Metazoa</taxon>
        <taxon>Spiralia</taxon>
        <taxon>Lophotrochozoa</taxon>
        <taxon>Mollusca</taxon>
        <taxon>Bivalvia</taxon>
        <taxon>Autobranchia</taxon>
        <taxon>Heteroconchia</taxon>
        <taxon>Palaeoheterodonta</taxon>
        <taxon>Unionida</taxon>
        <taxon>Unionoidea</taxon>
        <taxon>Unionidae</taxon>
        <taxon>Unioninae</taxon>
        <taxon>Sinanodonta</taxon>
    </lineage>
</organism>
<accession>A0ABD3XCB8</accession>
<sequence>MLRNVFGGCVSDRSAEAMRQHKIKFGAPLPITLKHGYIPDPLMDLLVYMAREGINTVDLFRRPGNPSDTRRVVKRLSEGKPVIFSNYSFYTLASVIKKFLLTIPGGVFGENGEEQLLQVLSVGHKMEQYDAISEFIHSLSPPHQQLLSLLFGIWFTMVHNSEKNYMSTEALSRSVAGSMFHTCAMDPAKVEKASRIMQLLIDNFGVARMFGQTNIEYFAKTTRTEIHVREMFRYQYQYPPEDILPPVSEDIFNDINITQLHPPPRQHEHEQEGGASPGPDTPQVSTKVYLTPEGPYVDSQRMATSTVSVPEVSLVPSPEVSKRPKSMEDSLNEVHTQTQTKSLSRYNSIKRKQLERLRQRSNWFLGPNYSPVVTVRTPTEPEPIRKNEHSGNSVTKASSEGAVLDVFSDTDSVFTDHTSRSESPASEPVRTNSSSTRIQRDIIHSDTLGDVSPKETDEDGPSTDLPDDQMTETEVCYFTVEHKYGEPKSS</sequence>
<feature type="compositionally biased region" description="Polar residues" evidence="1">
    <location>
        <begin position="333"/>
        <end position="342"/>
    </location>
</feature>
<evidence type="ECO:0000256" key="1">
    <source>
        <dbReference type="SAM" id="MobiDB-lite"/>
    </source>
</evidence>
<dbReference type="SUPFAM" id="SSF48350">
    <property type="entry name" value="GTPase activation domain, GAP"/>
    <property type="match status" value="1"/>
</dbReference>